<sequence>MMDELMQEVRDPRRQARMFSVLEHARQACLRQMTQPLPPLEFQALHSQLAALEAALKILDKLEKH</sequence>
<comment type="caution">
    <text evidence="1">The sequence shown here is derived from an EMBL/GenBank/DDBJ whole genome shotgun (WGS) entry which is preliminary data.</text>
</comment>
<dbReference type="AlphaFoldDB" id="A0AA42RVN0"/>
<evidence type="ECO:0000313" key="2">
    <source>
        <dbReference type="Proteomes" id="UP001160882"/>
    </source>
</evidence>
<dbReference type="Gene3D" id="1.20.5.420">
    <property type="entry name" value="Immunoglobulin FC, subunit C"/>
    <property type="match status" value="1"/>
</dbReference>
<protein>
    <recommendedName>
        <fullName evidence="3">EscE/YscE/SsaE family type III secretion system needle protein co-chaperone</fullName>
    </recommendedName>
</protein>
<gene>
    <name evidence="1" type="ORF">N5I14_12755</name>
</gene>
<reference evidence="1" key="1">
    <citation type="submission" date="2022-09" db="EMBL/GenBank/DDBJ databases">
        <title>Intensive care unit water sources are persistently colonized with multi-drug resistant bacteria and are the site of extensive horizontal gene transfer of antibiotic resistance genes.</title>
        <authorList>
            <person name="Diorio-Toth L."/>
        </authorList>
    </citation>
    <scope>NUCLEOTIDE SEQUENCE</scope>
    <source>
        <strain evidence="1">GD03782</strain>
    </source>
</reference>
<evidence type="ECO:0008006" key="3">
    <source>
        <dbReference type="Google" id="ProtNLM"/>
    </source>
</evidence>
<dbReference type="RefSeq" id="WP_280082078.1">
    <property type="nucleotide sequence ID" value="NZ_JAOCGG010000022.1"/>
</dbReference>
<accession>A0AA42RVN0</accession>
<name>A0AA42RVN0_9PSED</name>
<proteinExistence type="predicted"/>
<organism evidence="1 2">
    <name type="scientific">Pseudomonas mosselii</name>
    <dbReference type="NCBI Taxonomy" id="78327"/>
    <lineage>
        <taxon>Bacteria</taxon>
        <taxon>Pseudomonadati</taxon>
        <taxon>Pseudomonadota</taxon>
        <taxon>Gammaproteobacteria</taxon>
        <taxon>Pseudomonadales</taxon>
        <taxon>Pseudomonadaceae</taxon>
        <taxon>Pseudomonas</taxon>
    </lineage>
</organism>
<dbReference type="EMBL" id="JAOCGG010000022">
    <property type="protein sequence ID" value="MDH1631114.1"/>
    <property type="molecule type" value="Genomic_DNA"/>
</dbReference>
<dbReference type="InterPro" id="IPR012671">
    <property type="entry name" value="T3SS_PscE/YscE"/>
</dbReference>
<evidence type="ECO:0000313" key="1">
    <source>
        <dbReference type="EMBL" id="MDH1631114.1"/>
    </source>
</evidence>
<dbReference type="Pfam" id="PF08988">
    <property type="entry name" value="T3SS_needle_E"/>
    <property type="match status" value="1"/>
</dbReference>
<dbReference type="Proteomes" id="UP001160882">
    <property type="component" value="Unassembled WGS sequence"/>
</dbReference>